<gene>
    <name evidence="1" type="ORF">Voc01_053230</name>
</gene>
<organism evidence="1 2">
    <name type="scientific">Virgisporangium ochraceum</name>
    <dbReference type="NCBI Taxonomy" id="65505"/>
    <lineage>
        <taxon>Bacteria</taxon>
        <taxon>Bacillati</taxon>
        <taxon>Actinomycetota</taxon>
        <taxon>Actinomycetes</taxon>
        <taxon>Micromonosporales</taxon>
        <taxon>Micromonosporaceae</taxon>
        <taxon>Virgisporangium</taxon>
    </lineage>
</organism>
<proteinExistence type="predicted"/>
<dbReference type="Proteomes" id="UP000635606">
    <property type="component" value="Unassembled WGS sequence"/>
</dbReference>
<name>A0A8J4ED68_9ACTN</name>
<dbReference type="AlphaFoldDB" id="A0A8J4ED68"/>
<sequence>MDLRGALTTMDRNTVFNGELVTAVVARCGLLCLRSGRLGRRLPNELRRSSATHTVLPPTAGLVVVGPRPLSYALAANVAGFPTKRLALLSTWRMSNPAEDVTQYLEKTTTGTLLKN</sequence>
<reference evidence="1" key="1">
    <citation type="submission" date="2021-01" db="EMBL/GenBank/DDBJ databases">
        <title>Whole genome shotgun sequence of Virgisporangium ochraceum NBRC 16418.</title>
        <authorList>
            <person name="Komaki H."/>
            <person name="Tamura T."/>
        </authorList>
    </citation>
    <scope>NUCLEOTIDE SEQUENCE</scope>
    <source>
        <strain evidence="1">NBRC 16418</strain>
    </source>
</reference>
<evidence type="ECO:0000313" key="1">
    <source>
        <dbReference type="EMBL" id="GIJ70406.1"/>
    </source>
</evidence>
<dbReference type="EMBL" id="BOPH01000079">
    <property type="protein sequence ID" value="GIJ70406.1"/>
    <property type="molecule type" value="Genomic_DNA"/>
</dbReference>
<protein>
    <submittedName>
        <fullName evidence="1">Uncharacterized protein</fullName>
    </submittedName>
</protein>
<accession>A0A8J4ED68</accession>
<keyword evidence="2" id="KW-1185">Reference proteome</keyword>
<comment type="caution">
    <text evidence="1">The sequence shown here is derived from an EMBL/GenBank/DDBJ whole genome shotgun (WGS) entry which is preliminary data.</text>
</comment>
<evidence type="ECO:0000313" key="2">
    <source>
        <dbReference type="Proteomes" id="UP000635606"/>
    </source>
</evidence>